<dbReference type="Gene3D" id="3.40.50.720">
    <property type="entry name" value="NAD(P)-binding Rossmann-like Domain"/>
    <property type="match status" value="1"/>
</dbReference>
<dbReference type="Gene3D" id="1.10.1040.10">
    <property type="entry name" value="N-(1-d-carboxylethyl)-l-norvaline Dehydrogenase, domain 2"/>
    <property type="match status" value="1"/>
</dbReference>
<dbReference type="PRINTS" id="PR00076">
    <property type="entry name" value="6PGDHDRGNASE"/>
</dbReference>
<keyword evidence="3" id="KW-0311">Gluconate utilization</keyword>
<sequence>MDIGFIGLGKMGSRMAERLLDQGCEVVIYARNPDSMVPLSQKGAIAANSYQEFCSKLPSKKIIFLMVTHGKAVDEVIAGLLPFLSAGDIIVDGGNSFYKDSIRRAKQLSKKGIEFLDAGTSGGLDGARNGASIMVGGNDSAFRKAEPVFAALSVPNGYALLGPSGSGHYAKMAHNGIEYCFLQSLGEGYELLEKSGFNYDLRQVTKVYRNGSVIRGWLVDLLARALEKDPKLDGFSGTVGGGSTGEWTLRSAKDAKVKMPSLQVAMKERARSQKTPRFNGKVVAALRYEFGGHEEPKRPVKKKAPAKK</sequence>
<dbReference type="Pfam" id="PF03446">
    <property type="entry name" value="NAD_binding_2"/>
    <property type="match status" value="1"/>
</dbReference>
<dbReference type="EMBL" id="DUGC01000084">
    <property type="protein sequence ID" value="HIH10069.1"/>
    <property type="molecule type" value="Genomic_DNA"/>
</dbReference>
<dbReference type="NCBIfam" id="TIGR00872">
    <property type="entry name" value="gnd_rel"/>
    <property type="match status" value="1"/>
</dbReference>
<dbReference type="GO" id="GO:0019521">
    <property type="term" value="P:D-gluconate metabolic process"/>
    <property type="evidence" value="ECO:0007669"/>
    <property type="project" value="UniProtKB-KW"/>
</dbReference>
<evidence type="ECO:0000259" key="4">
    <source>
        <dbReference type="Pfam" id="PF00393"/>
    </source>
</evidence>
<proteinExistence type="inferred from homology"/>
<evidence type="ECO:0000256" key="3">
    <source>
        <dbReference type="ARBA" id="ARBA00023064"/>
    </source>
</evidence>
<dbReference type="InterPro" id="IPR036291">
    <property type="entry name" value="NAD(P)-bd_dom_sf"/>
</dbReference>
<keyword evidence="2" id="KW-0560">Oxidoreductase</keyword>
<protein>
    <submittedName>
        <fullName evidence="6">Decarboxylating 6-phosphogluconate dehydrogenase</fullName>
    </submittedName>
</protein>
<dbReference type="Pfam" id="PF00393">
    <property type="entry name" value="6PGD"/>
    <property type="match status" value="1"/>
</dbReference>
<dbReference type="SUPFAM" id="SSF48179">
    <property type="entry name" value="6-phosphogluconate dehydrogenase C-terminal domain-like"/>
    <property type="match status" value="1"/>
</dbReference>
<comment type="caution">
    <text evidence="6">The sequence shown here is derived from an EMBL/GenBank/DDBJ whole genome shotgun (WGS) entry which is preliminary data.</text>
</comment>
<dbReference type="GO" id="GO:0006098">
    <property type="term" value="P:pentose-phosphate shunt"/>
    <property type="evidence" value="ECO:0007669"/>
    <property type="project" value="InterPro"/>
</dbReference>
<feature type="domain" description="6-phosphogluconate dehydrogenase C-terminal" evidence="4">
    <location>
        <begin position="167"/>
        <end position="275"/>
    </location>
</feature>
<evidence type="ECO:0000256" key="2">
    <source>
        <dbReference type="ARBA" id="ARBA00023002"/>
    </source>
</evidence>
<organism evidence="6 7">
    <name type="scientific">Candidatus Iainarchaeum sp</name>
    <dbReference type="NCBI Taxonomy" id="3101447"/>
    <lineage>
        <taxon>Archaea</taxon>
        <taxon>Candidatus Iainarchaeota</taxon>
        <taxon>Candidatus Iainarchaeia</taxon>
        <taxon>Candidatus Iainarchaeales</taxon>
        <taxon>Candidatus Iainarchaeaceae</taxon>
        <taxon>Candidatus Iainarchaeum</taxon>
    </lineage>
</organism>
<feature type="domain" description="6-phosphogluconate dehydrogenase NADP-binding" evidence="5">
    <location>
        <begin position="2"/>
        <end position="153"/>
    </location>
</feature>
<dbReference type="GO" id="GO:0004616">
    <property type="term" value="F:phosphogluconate dehydrogenase (decarboxylating) activity"/>
    <property type="evidence" value="ECO:0007669"/>
    <property type="project" value="InterPro"/>
</dbReference>
<dbReference type="InterPro" id="IPR006114">
    <property type="entry name" value="6PGDH_C"/>
</dbReference>
<evidence type="ECO:0000256" key="1">
    <source>
        <dbReference type="ARBA" id="ARBA00008419"/>
    </source>
</evidence>
<evidence type="ECO:0000259" key="5">
    <source>
        <dbReference type="Pfam" id="PF03446"/>
    </source>
</evidence>
<dbReference type="SUPFAM" id="SSF51735">
    <property type="entry name" value="NAD(P)-binding Rossmann-fold domains"/>
    <property type="match status" value="1"/>
</dbReference>
<evidence type="ECO:0000313" key="6">
    <source>
        <dbReference type="EMBL" id="HIH10069.1"/>
    </source>
</evidence>
<dbReference type="NCBIfam" id="NF007161">
    <property type="entry name" value="PRK09599.1"/>
    <property type="match status" value="1"/>
</dbReference>
<dbReference type="PANTHER" id="PTHR11811">
    <property type="entry name" value="6-PHOSPHOGLUCONATE DEHYDROGENASE"/>
    <property type="match status" value="1"/>
</dbReference>
<dbReference type="InterPro" id="IPR006183">
    <property type="entry name" value="Pgluconate_DH"/>
</dbReference>
<comment type="similarity">
    <text evidence="1">Belongs to the 6-phosphogluconate dehydrogenase family.</text>
</comment>
<dbReference type="AlphaFoldDB" id="A0A7J4J0R9"/>
<reference evidence="7" key="1">
    <citation type="journal article" date="2020" name="bioRxiv">
        <title>A rank-normalized archaeal taxonomy based on genome phylogeny resolves widespread incomplete and uneven classifications.</title>
        <authorList>
            <person name="Rinke C."/>
            <person name="Chuvochina M."/>
            <person name="Mussig A.J."/>
            <person name="Chaumeil P.-A."/>
            <person name="Waite D.W."/>
            <person name="Whitman W.B."/>
            <person name="Parks D.H."/>
            <person name="Hugenholtz P."/>
        </authorList>
    </citation>
    <scope>NUCLEOTIDE SEQUENCE [LARGE SCALE GENOMIC DNA]</scope>
</reference>
<evidence type="ECO:0000313" key="7">
    <source>
        <dbReference type="Proteomes" id="UP000565078"/>
    </source>
</evidence>
<dbReference type="GO" id="GO:0050661">
    <property type="term" value="F:NADP binding"/>
    <property type="evidence" value="ECO:0007669"/>
    <property type="project" value="InterPro"/>
</dbReference>
<gene>
    <name evidence="6" type="primary">gnd</name>
    <name evidence="6" type="ORF">HA254_05380</name>
</gene>
<dbReference type="InterPro" id="IPR006115">
    <property type="entry name" value="6PGDH_NADP-bd"/>
</dbReference>
<dbReference type="InterPro" id="IPR002204">
    <property type="entry name" value="3-OH-isobutyrate_DH-rel_CS"/>
</dbReference>
<dbReference type="Proteomes" id="UP000565078">
    <property type="component" value="Unassembled WGS sequence"/>
</dbReference>
<dbReference type="InterPro" id="IPR004849">
    <property type="entry name" value="6DGDH_YqeC"/>
</dbReference>
<dbReference type="InterPro" id="IPR008927">
    <property type="entry name" value="6-PGluconate_DH-like_C_sf"/>
</dbReference>
<name>A0A7J4J0R9_9ARCH</name>
<dbReference type="PROSITE" id="PS00895">
    <property type="entry name" value="3_HYDROXYISOBUT_DH"/>
    <property type="match status" value="1"/>
</dbReference>
<dbReference type="InterPro" id="IPR013328">
    <property type="entry name" value="6PGD_dom2"/>
</dbReference>
<accession>A0A7J4J0R9</accession>